<accession>A0A9P6LJJ5</accession>
<keyword evidence="2" id="KW-1185">Reference proteome</keyword>
<gene>
    <name evidence="1" type="ORF">CkaCkLH20_06675</name>
</gene>
<protein>
    <submittedName>
        <fullName evidence="1">Uncharacterized protein</fullName>
    </submittedName>
</protein>
<proteinExistence type="predicted"/>
<evidence type="ECO:0000313" key="2">
    <source>
        <dbReference type="Proteomes" id="UP000781932"/>
    </source>
</evidence>
<comment type="caution">
    <text evidence="1">The sequence shown here is derived from an EMBL/GenBank/DDBJ whole genome shotgun (WGS) entry which is preliminary data.</text>
</comment>
<reference evidence="1" key="1">
    <citation type="submission" date="2020-03" db="EMBL/GenBank/DDBJ databases">
        <authorList>
            <person name="He L."/>
        </authorList>
    </citation>
    <scope>NUCLEOTIDE SEQUENCE</scope>
    <source>
        <strain evidence="1">CkLH20</strain>
    </source>
</reference>
<organism evidence="1 2">
    <name type="scientific">Colletotrichum karsti</name>
    <dbReference type="NCBI Taxonomy" id="1095194"/>
    <lineage>
        <taxon>Eukaryota</taxon>
        <taxon>Fungi</taxon>
        <taxon>Dikarya</taxon>
        <taxon>Ascomycota</taxon>
        <taxon>Pezizomycotina</taxon>
        <taxon>Sordariomycetes</taxon>
        <taxon>Hypocreomycetidae</taxon>
        <taxon>Glomerellales</taxon>
        <taxon>Glomerellaceae</taxon>
        <taxon>Colletotrichum</taxon>
        <taxon>Colletotrichum boninense species complex</taxon>
    </lineage>
</organism>
<dbReference type="EMBL" id="JAATWM020000020">
    <property type="protein sequence ID" value="KAF9875743.1"/>
    <property type="molecule type" value="Genomic_DNA"/>
</dbReference>
<name>A0A9P6LJJ5_9PEZI</name>
<dbReference type="OrthoDB" id="4839702at2759"/>
<dbReference type="GeneID" id="62162466"/>
<dbReference type="Proteomes" id="UP000781932">
    <property type="component" value="Unassembled WGS sequence"/>
</dbReference>
<sequence>MEAININWHETFSFFISDIEYYHQVSTERLGVIVQSVLKHHEPSEVTDSPPLPWCSLLRDLMKVLRCQLGCNILPDNDTNYPWLDMPYIQQSKPYVDWLLLEVETTDSPEEIIDDLVSFLGTKAYGPIESRPTWTIKPCQAWCSNPFLVDFQNAYGMQPWSVPIPFVKSGDGPEGNIHVAGMSQETKQATHFAQTFPHRQVAWSSVRFMVTPEHVALTFDHGEPSLSREGINGLKCLYTALLRWMKSRLRDKSEPLSKFVTAALKQWIFEKNDTMNTNNKLWFELRTFQDSCNSCSIF</sequence>
<dbReference type="AlphaFoldDB" id="A0A9P6LJJ5"/>
<dbReference type="RefSeq" id="XP_038745204.1">
    <property type="nucleotide sequence ID" value="XM_038889392.1"/>
</dbReference>
<evidence type="ECO:0000313" key="1">
    <source>
        <dbReference type="EMBL" id="KAF9875743.1"/>
    </source>
</evidence>
<reference evidence="1" key="2">
    <citation type="submission" date="2020-11" db="EMBL/GenBank/DDBJ databases">
        <title>Whole genome sequencing of Colletotrichum sp.</title>
        <authorList>
            <person name="Li H."/>
        </authorList>
    </citation>
    <scope>NUCLEOTIDE SEQUENCE</scope>
    <source>
        <strain evidence="1">CkLH20</strain>
    </source>
</reference>